<protein>
    <submittedName>
        <fullName evidence="2">Uncharacterized protein</fullName>
    </submittedName>
</protein>
<comment type="caution">
    <text evidence="2">The sequence shown here is derived from an EMBL/GenBank/DDBJ whole genome shotgun (WGS) entry which is preliminary data.</text>
</comment>
<feature type="region of interest" description="Disordered" evidence="1">
    <location>
        <begin position="74"/>
        <end position="101"/>
    </location>
</feature>
<gene>
    <name evidence="2" type="ORF">DPMN_098386</name>
</gene>
<organism evidence="2 3">
    <name type="scientific">Dreissena polymorpha</name>
    <name type="common">Zebra mussel</name>
    <name type="synonym">Mytilus polymorpha</name>
    <dbReference type="NCBI Taxonomy" id="45954"/>
    <lineage>
        <taxon>Eukaryota</taxon>
        <taxon>Metazoa</taxon>
        <taxon>Spiralia</taxon>
        <taxon>Lophotrochozoa</taxon>
        <taxon>Mollusca</taxon>
        <taxon>Bivalvia</taxon>
        <taxon>Autobranchia</taxon>
        <taxon>Heteroconchia</taxon>
        <taxon>Euheterodonta</taxon>
        <taxon>Imparidentia</taxon>
        <taxon>Neoheterodontei</taxon>
        <taxon>Myida</taxon>
        <taxon>Dreissenoidea</taxon>
        <taxon>Dreissenidae</taxon>
        <taxon>Dreissena</taxon>
    </lineage>
</organism>
<dbReference type="EMBL" id="JAIWYP010000003">
    <property type="protein sequence ID" value="KAH3855816.1"/>
    <property type="molecule type" value="Genomic_DNA"/>
</dbReference>
<evidence type="ECO:0000313" key="3">
    <source>
        <dbReference type="Proteomes" id="UP000828390"/>
    </source>
</evidence>
<evidence type="ECO:0000313" key="2">
    <source>
        <dbReference type="EMBL" id="KAH3855816.1"/>
    </source>
</evidence>
<sequence>MEKRERIATLSNPLAYKLRVELLQLFPGAALVEVSQQSGRVPVNPGQATVYPDEAPAEPWLSLVMPRRAPVKAGSVPAEPRYTATPPALTGDILASDPGKATATPGLTPVIVGYAKAEPR</sequence>
<name>A0A9D4LCX7_DREPO</name>
<dbReference type="AlphaFoldDB" id="A0A9D4LCX7"/>
<accession>A0A9D4LCX7</accession>
<dbReference type="Proteomes" id="UP000828390">
    <property type="component" value="Unassembled WGS sequence"/>
</dbReference>
<proteinExistence type="predicted"/>
<reference evidence="2" key="2">
    <citation type="submission" date="2020-11" db="EMBL/GenBank/DDBJ databases">
        <authorList>
            <person name="McCartney M.A."/>
            <person name="Auch B."/>
            <person name="Kono T."/>
            <person name="Mallez S."/>
            <person name="Becker A."/>
            <person name="Gohl D.M."/>
            <person name="Silverstein K.A.T."/>
            <person name="Koren S."/>
            <person name="Bechman K.B."/>
            <person name="Herman A."/>
            <person name="Abrahante J.E."/>
            <person name="Garbe J."/>
        </authorList>
    </citation>
    <scope>NUCLEOTIDE SEQUENCE</scope>
    <source>
        <strain evidence="2">Duluth1</strain>
        <tissue evidence="2">Whole animal</tissue>
    </source>
</reference>
<reference evidence="2" key="1">
    <citation type="journal article" date="2019" name="bioRxiv">
        <title>The Genome of the Zebra Mussel, Dreissena polymorpha: A Resource for Invasive Species Research.</title>
        <authorList>
            <person name="McCartney M.A."/>
            <person name="Auch B."/>
            <person name="Kono T."/>
            <person name="Mallez S."/>
            <person name="Zhang Y."/>
            <person name="Obille A."/>
            <person name="Becker A."/>
            <person name="Abrahante J.E."/>
            <person name="Garbe J."/>
            <person name="Badalamenti J.P."/>
            <person name="Herman A."/>
            <person name="Mangelson H."/>
            <person name="Liachko I."/>
            <person name="Sullivan S."/>
            <person name="Sone E.D."/>
            <person name="Koren S."/>
            <person name="Silverstein K.A.T."/>
            <person name="Beckman K.B."/>
            <person name="Gohl D.M."/>
        </authorList>
    </citation>
    <scope>NUCLEOTIDE SEQUENCE</scope>
    <source>
        <strain evidence="2">Duluth1</strain>
        <tissue evidence="2">Whole animal</tissue>
    </source>
</reference>
<keyword evidence="3" id="KW-1185">Reference proteome</keyword>
<evidence type="ECO:0000256" key="1">
    <source>
        <dbReference type="SAM" id="MobiDB-lite"/>
    </source>
</evidence>